<reference evidence="3" key="1">
    <citation type="journal article" date="2020" name="Nat. Genet.">
        <title>Genomic diversifications of five Gossypium allopolyploid species and their impact on cotton improvement.</title>
        <authorList>
            <person name="Chen Z.J."/>
            <person name="Sreedasyam A."/>
            <person name="Ando A."/>
            <person name="Song Q."/>
            <person name="De Santiago L.M."/>
            <person name="Hulse-Kemp A.M."/>
            <person name="Ding M."/>
            <person name="Ye W."/>
            <person name="Kirkbride R.C."/>
            <person name="Jenkins J."/>
            <person name="Plott C."/>
            <person name="Lovell J."/>
            <person name="Lin Y.M."/>
            <person name="Vaughn R."/>
            <person name="Liu B."/>
            <person name="Simpson S."/>
            <person name="Scheffler B.E."/>
            <person name="Wen L."/>
            <person name="Saski C.A."/>
            <person name="Grover C.E."/>
            <person name="Hu G."/>
            <person name="Conover J.L."/>
            <person name="Carlson J.W."/>
            <person name="Shu S."/>
            <person name="Boston L.B."/>
            <person name="Williams M."/>
            <person name="Peterson D.G."/>
            <person name="McGee K."/>
            <person name="Jones D.C."/>
            <person name="Wendel J.F."/>
            <person name="Stelly D.M."/>
            <person name="Grimwood J."/>
            <person name="Schmutz J."/>
        </authorList>
    </citation>
    <scope>NUCLEOTIDE SEQUENCE [LARGE SCALE GENOMIC DNA]</scope>
    <source>
        <strain evidence="3">cv. 3-79</strain>
    </source>
</reference>
<sequence length="120" mass="13776">MQVLSVNFWSSLISLFLPFIDLVTCIMVLFRYLSFLSSLFYMDNSHNSKLYLKKIFLFAHYLFFEVQKLQPSPIASLCSSSSFPLRPACNRVRYLSLSNHTIQVGGKSFSFIRLGNQGDS</sequence>
<evidence type="ECO:0000313" key="3">
    <source>
        <dbReference type="Proteomes" id="UP000327439"/>
    </source>
</evidence>
<keyword evidence="1" id="KW-1133">Transmembrane helix</keyword>
<dbReference type="Proteomes" id="UP000327439">
    <property type="component" value="Chromosome A01"/>
</dbReference>
<keyword evidence="1" id="KW-0472">Membrane</keyword>
<dbReference type="AlphaFoldDB" id="A0A5J5WS44"/>
<evidence type="ECO:0000313" key="2">
    <source>
        <dbReference type="EMBL" id="KAB2095551.1"/>
    </source>
</evidence>
<proteinExistence type="predicted"/>
<dbReference type="EMBL" id="CM018202">
    <property type="protein sequence ID" value="KAB2095551.1"/>
    <property type="molecule type" value="Genomic_DNA"/>
</dbReference>
<gene>
    <name evidence="2" type="ORF">ES319_A01G045500v1</name>
</gene>
<feature type="transmembrane region" description="Helical" evidence="1">
    <location>
        <begin position="12"/>
        <end position="33"/>
    </location>
</feature>
<keyword evidence="3" id="KW-1185">Reference proteome</keyword>
<evidence type="ECO:0000256" key="1">
    <source>
        <dbReference type="SAM" id="Phobius"/>
    </source>
</evidence>
<name>A0A5J5WS44_GOSBA</name>
<protein>
    <submittedName>
        <fullName evidence="2">Uncharacterized protein</fullName>
    </submittedName>
</protein>
<accession>A0A5J5WS44</accession>
<organism evidence="2 3">
    <name type="scientific">Gossypium barbadense</name>
    <name type="common">Sea Island cotton</name>
    <name type="synonym">Hibiscus barbadensis</name>
    <dbReference type="NCBI Taxonomy" id="3634"/>
    <lineage>
        <taxon>Eukaryota</taxon>
        <taxon>Viridiplantae</taxon>
        <taxon>Streptophyta</taxon>
        <taxon>Embryophyta</taxon>
        <taxon>Tracheophyta</taxon>
        <taxon>Spermatophyta</taxon>
        <taxon>Magnoliopsida</taxon>
        <taxon>eudicotyledons</taxon>
        <taxon>Gunneridae</taxon>
        <taxon>Pentapetalae</taxon>
        <taxon>rosids</taxon>
        <taxon>malvids</taxon>
        <taxon>Malvales</taxon>
        <taxon>Malvaceae</taxon>
        <taxon>Malvoideae</taxon>
        <taxon>Gossypium</taxon>
    </lineage>
</organism>
<keyword evidence="1" id="KW-0812">Transmembrane</keyword>